<dbReference type="GO" id="GO:0007165">
    <property type="term" value="P:signal transduction"/>
    <property type="evidence" value="ECO:0007669"/>
    <property type="project" value="InterPro"/>
</dbReference>
<feature type="binding site" evidence="4">
    <location>
        <position position="75"/>
    </location>
    <ligand>
        <name>Zn(2+)</name>
        <dbReference type="ChEBI" id="CHEBI:29105"/>
        <label>1</label>
    </ligand>
</feature>
<evidence type="ECO:0000256" key="1">
    <source>
        <dbReference type="ARBA" id="ARBA00022723"/>
    </source>
</evidence>
<dbReference type="InterPro" id="IPR023174">
    <property type="entry name" value="PDEase_CS"/>
</dbReference>
<dbReference type="Gene3D" id="1.10.1300.10">
    <property type="entry name" value="3'5'-cyclic nucleotide phosphodiesterase, catalytic domain"/>
    <property type="match status" value="1"/>
</dbReference>
<dbReference type="Proteomes" id="UP000005205">
    <property type="component" value="Unassembled WGS sequence"/>
</dbReference>
<dbReference type="InterPro" id="IPR002073">
    <property type="entry name" value="PDEase_catalytic_dom"/>
</dbReference>
<reference evidence="7" key="1">
    <citation type="journal article" date="2011" name="PLoS Genet.">
        <title>The genome sequence of the leaf-cutter ant Atta cephalotes reveals insights into its obligate symbiotic lifestyle.</title>
        <authorList>
            <person name="Suen G."/>
            <person name="Teiling C."/>
            <person name="Li L."/>
            <person name="Holt C."/>
            <person name="Abouheif E."/>
            <person name="Bornberg-Bauer E."/>
            <person name="Bouffard P."/>
            <person name="Caldera E.J."/>
            <person name="Cash E."/>
            <person name="Cavanaugh A."/>
            <person name="Denas O."/>
            <person name="Elhaik E."/>
            <person name="Fave M.J."/>
            <person name="Gadau J."/>
            <person name="Gibson J.D."/>
            <person name="Graur D."/>
            <person name="Grubbs K.J."/>
            <person name="Hagen D.E."/>
            <person name="Harkins T.T."/>
            <person name="Helmkampf M."/>
            <person name="Hu H."/>
            <person name="Johnson B.R."/>
            <person name="Kim J."/>
            <person name="Marsh S.E."/>
            <person name="Moeller J.A."/>
            <person name="Munoz-Torres M.C."/>
            <person name="Murphy M.C."/>
            <person name="Naughton M.C."/>
            <person name="Nigam S."/>
            <person name="Overson R."/>
            <person name="Rajakumar R."/>
            <person name="Reese J.T."/>
            <person name="Scott J.J."/>
            <person name="Smith C.R."/>
            <person name="Tao S."/>
            <person name="Tsutsui N.D."/>
            <person name="Viljakainen L."/>
            <person name="Wissler L."/>
            <person name="Yandell M.D."/>
            <person name="Zimmer F."/>
            <person name="Taylor J."/>
            <person name="Slater S.C."/>
            <person name="Clifton S.W."/>
            <person name="Warren W.C."/>
            <person name="Elsik C.G."/>
            <person name="Smith C.D."/>
            <person name="Weinstock G.M."/>
            <person name="Gerardo N.M."/>
            <person name="Currie C.R."/>
        </authorList>
    </citation>
    <scope>NUCLEOTIDE SEQUENCE [LARGE SCALE GENOMIC DNA]</scope>
</reference>
<dbReference type="AlphaFoldDB" id="A0A158NX57"/>
<dbReference type="GO" id="GO:0046872">
    <property type="term" value="F:metal ion binding"/>
    <property type="evidence" value="ECO:0007669"/>
    <property type="project" value="UniProtKB-KW"/>
</dbReference>
<accession>A0A158NX57</accession>
<evidence type="ECO:0000256" key="2">
    <source>
        <dbReference type="ARBA" id="ARBA00022801"/>
    </source>
</evidence>
<dbReference type="EMBL" id="ADTU01029269">
    <property type="status" value="NOT_ANNOTATED_CDS"/>
    <property type="molecule type" value="Genomic_DNA"/>
</dbReference>
<dbReference type="OrthoDB" id="189220at2759"/>
<dbReference type="PRINTS" id="PR00387">
    <property type="entry name" value="PDIESTERASE1"/>
</dbReference>
<dbReference type="KEGG" id="acep:105625392"/>
<feature type="binding site" evidence="4">
    <location>
        <position position="76"/>
    </location>
    <ligand>
        <name>Zn(2+)</name>
        <dbReference type="ChEBI" id="CHEBI:29105"/>
        <label>2</label>
    </ligand>
</feature>
<dbReference type="Pfam" id="PF00233">
    <property type="entry name" value="PDEase_I"/>
    <property type="match status" value="1"/>
</dbReference>
<dbReference type="InterPro" id="IPR036971">
    <property type="entry name" value="PDEase_catalytic_dom_sf"/>
</dbReference>
<reference evidence="6" key="2">
    <citation type="submission" date="2016-04" db="UniProtKB">
        <authorList>
            <consortium name="EnsemblMetazoa"/>
        </authorList>
    </citation>
    <scope>IDENTIFICATION</scope>
</reference>
<dbReference type="PANTHER" id="PTHR11347">
    <property type="entry name" value="CYCLIC NUCLEOTIDE PHOSPHODIESTERASE"/>
    <property type="match status" value="1"/>
</dbReference>
<sequence length="99" mass="11076">CVLQRAGNWRFNAFTLETVTGAFIEEGYHSTNPYHNSIHATDVTQAMHCFLQEKKIKTHLTNLEIMASLIAAVTHDLDHPGVNQPFLVATSNHLAALYQ</sequence>
<dbReference type="PROSITE" id="PS00126">
    <property type="entry name" value="PDEASE_I_1"/>
    <property type="match status" value="1"/>
</dbReference>
<gene>
    <name evidence="6" type="primary">105625392</name>
</gene>
<dbReference type="GO" id="GO:0004114">
    <property type="term" value="F:3',5'-cyclic-nucleotide phosphodiesterase activity"/>
    <property type="evidence" value="ECO:0007669"/>
    <property type="project" value="InterPro"/>
</dbReference>
<proteinExistence type="predicted"/>
<dbReference type="InterPro" id="IPR023088">
    <property type="entry name" value="PDEase"/>
</dbReference>
<name>A0A158NX57_ATTCE</name>
<feature type="binding site" evidence="4">
    <location>
        <position position="76"/>
    </location>
    <ligand>
        <name>Zn(2+)</name>
        <dbReference type="ChEBI" id="CHEBI:29105"/>
        <label>1</label>
    </ligand>
</feature>
<dbReference type="SUPFAM" id="SSF109604">
    <property type="entry name" value="HD-domain/PDEase-like"/>
    <property type="match status" value="1"/>
</dbReference>
<dbReference type="InParanoid" id="A0A158NX57"/>
<feature type="domain" description="PDEase" evidence="5">
    <location>
        <begin position="1"/>
        <end position="99"/>
    </location>
</feature>
<dbReference type="EnsemblMetazoa" id="XM_012206725.1">
    <property type="protein sequence ID" value="XP_012062115.1"/>
    <property type="gene ID" value="LOC105625392"/>
</dbReference>
<keyword evidence="2" id="KW-0378">Hydrolase</keyword>
<dbReference type="PROSITE" id="PS51845">
    <property type="entry name" value="PDEASE_I_2"/>
    <property type="match status" value="1"/>
</dbReference>
<evidence type="ECO:0000256" key="4">
    <source>
        <dbReference type="PIRSR" id="PIRSR623088-3"/>
    </source>
</evidence>
<protein>
    <recommendedName>
        <fullName evidence="5">PDEase domain-containing protein</fullName>
    </recommendedName>
</protein>
<feature type="binding site" evidence="4">
    <location>
        <position position="39"/>
    </location>
    <ligand>
        <name>Zn(2+)</name>
        <dbReference type="ChEBI" id="CHEBI:29105"/>
        <label>1</label>
    </ligand>
</feature>
<dbReference type="STRING" id="12957.A0A158NX57"/>
<feature type="active site" description="Proton donor" evidence="3">
    <location>
        <position position="35"/>
    </location>
</feature>
<evidence type="ECO:0000313" key="6">
    <source>
        <dbReference type="EnsemblMetazoa" id="XP_012062115.1"/>
    </source>
</evidence>
<keyword evidence="1 4" id="KW-0479">Metal-binding</keyword>
<evidence type="ECO:0000259" key="5">
    <source>
        <dbReference type="PROSITE" id="PS51845"/>
    </source>
</evidence>
<organism evidence="6 7">
    <name type="scientific">Atta cephalotes</name>
    <name type="common">Leafcutter ant</name>
    <dbReference type="NCBI Taxonomy" id="12957"/>
    <lineage>
        <taxon>Eukaryota</taxon>
        <taxon>Metazoa</taxon>
        <taxon>Ecdysozoa</taxon>
        <taxon>Arthropoda</taxon>
        <taxon>Hexapoda</taxon>
        <taxon>Insecta</taxon>
        <taxon>Pterygota</taxon>
        <taxon>Neoptera</taxon>
        <taxon>Endopterygota</taxon>
        <taxon>Hymenoptera</taxon>
        <taxon>Apocrita</taxon>
        <taxon>Aculeata</taxon>
        <taxon>Formicoidea</taxon>
        <taxon>Formicidae</taxon>
        <taxon>Myrmicinae</taxon>
        <taxon>Atta</taxon>
    </lineage>
</organism>
<evidence type="ECO:0000256" key="3">
    <source>
        <dbReference type="PIRSR" id="PIRSR623088-1"/>
    </source>
</evidence>
<evidence type="ECO:0000313" key="7">
    <source>
        <dbReference type="Proteomes" id="UP000005205"/>
    </source>
</evidence>
<keyword evidence="7" id="KW-1185">Reference proteome</keyword>